<dbReference type="AlphaFoldDB" id="A0A7D4IPW7"/>
<protein>
    <submittedName>
        <fullName evidence="2">Beta-lactamase family protein</fullName>
    </submittedName>
</protein>
<feature type="domain" description="Beta-lactamase-related" evidence="1">
    <location>
        <begin position="16"/>
        <end position="379"/>
    </location>
</feature>
<dbReference type="RefSeq" id="WP_173147627.1">
    <property type="nucleotide sequence ID" value="NZ_CP053985.1"/>
</dbReference>
<gene>
    <name evidence="2" type="ORF">FOC84_26880</name>
</gene>
<evidence type="ECO:0000259" key="1">
    <source>
        <dbReference type="Pfam" id="PF00144"/>
    </source>
</evidence>
<evidence type="ECO:0000313" key="2">
    <source>
        <dbReference type="EMBL" id="QKH38364.1"/>
    </source>
</evidence>
<dbReference type="EMBL" id="CP053985">
    <property type="protein sequence ID" value="QKH38364.1"/>
    <property type="molecule type" value="Genomic_DNA"/>
</dbReference>
<dbReference type="PANTHER" id="PTHR43283:SF3">
    <property type="entry name" value="BETA-LACTAMASE FAMILY PROTEIN (AFU_ORTHOLOGUE AFUA_5G07500)"/>
    <property type="match status" value="1"/>
</dbReference>
<dbReference type="InterPro" id="IPR012338">
    <property type="entry name" value="Beta-lactam/transpept-like"/>
</dbReference>
<organism evidence="2 3">
    <name type="scientific">Achromobacter pestifer</name>
    <dbReference type="NCBI Taxonomy" id="1353889"/>
    <lineage>
        <taxon>Bacteria</taxon>
        <taxon>Pseudomonadati</taxon>
        <taxon>Pseudomonadota</taxon>
        <taxon>Betaproteobacteria</taxon>
        <taxon>Burkholderiales</taxon>
        <taxon>Alcaligenaceae</taxon>
        <taxon>Achromobacter</taxon>
    </lineage>
</organism>
<evidence type="ECO:0000313" key="3">
    <source>
        <dbReference type="Proteomes" id="UP000500970"/>
    </source>
</evidence>
<name>A0A7D4IPW7_9BURK</name>
<reference evidence="2 3" key="1">
    <citation type="submission" date="2020-05" db="EMBL/GenBank/DDBJ databases">
        <title>FDA dAtabase for Regulatory Grade micrObial Sequences (FDA-ARGOS): Supporting development and validation of Infectious Disease Dx tests.</title>
        <authorList>
            <person name="Sproer C."/>
            <person name="Gronow S."/>
            <person name="Severitt S."/>
            <person name="Schroder I."/>
            <person name="Tallon L."/>
            <person name="Sadzewicz L."/>
            <person name="Zhao X."/>
            <person name="Vavikolanu K."/>
            <person name="Mehta A."/>
            <person name="Aluvathingal J."/>
            <person name="Nadendla S."/>
            <person name="Myers T."/>
            <person name="Yan Y."/>
            <person name="Sichtig H."/>
        </authorList>
    </citation>
    <scope>NUCLEOTIDE SEQUENCE [LARGE SCALE GENOMIC DNA]</scope>
    <source>
        <strain evidence="2 3">FDAARGOS_790</strain>
    </source>
</reference>
<dbReference type="InterPro" id="IPR050789">
    <property type="entry name" value="Diverse_Enzym_Activities"/>
</dbReference>
<dbReference type="Pfam" id="PF00144">
    <property type="entry name" value="Beta-lactamase"/>
    <property type="match status" value="1"/>
</dbReference>
<dbReference type="Gene3D" id="3.40.710.10">
    <property type="entry name" value="DD-peptidase/beta-lactamase superfamily"/>
    <property type="match status" value="1"/>
</dbReference>
<dbReference type="InterPro" id="IPR001466">
    <property type="entry name" value="Beta-lactam-related"/>
</dbReference>
<dbReference type="Proteomes" id="UP000500970">
    <property type="component" value="Chromosome"/>
</dbReference>
<dbReference type="SUPFAM" id="SSF56601">
    <property type="entry name" value="beta-lactamase/transpeptidase-like"/>
    <property type="match status" value="1"/>
</dbReference>
<proteinExistence type="predicted"/>
<keyword evidence="3" id="KW-1185">Reference proteome</keyword>
<dbReference type="KEGG" id="apes:FOC84_26880"/>
<dbReference type="PANTHER" id="PTHR43283">
    <property type="entry name" value="BETA-LACTAMASE-RELATED"/>
    <property type="match status" value="1"/>
</dbReference>
<sequence length="382" mass="40823">MGDIDAALAEASTLSPGAIVARFSGKSPSRITVAGHVDMERSAVLAPDAIFRISSMTKPITAVALMMLIERLNIELTEPVAKWLPELGKPKVLVDLHGELDLTVPAKREITVEDILTSRLGTGIVPAAPGSTPFQREVTRQQLVGFDAPRPAAAMGPDEWLRRLGALPLLAHPGDRWFYSVASNVQGVLIARLSGMALSEFLATHVFEPLEMKDTGFYVKAGQLSRLTPAYFGDLRLADGPKEESAWANPPAFEGGEGGLVSTAADYMAFVRMLHAGGETPTGRLLGKAWIRRMLTDHLTAGQRADAASFLDGRGWGYGVSVDAGRPFTDALRGTVGWSGGLGTSWLSDLSSHRAVVVMCSRALDEPAVHADHQALQLAALR</sequence>
<accession>A0A7D4IPW7</accession>